<dbReference type="Pfam" id="PF07739">
    <property type="entry name" value="TipAS"/>
    <property type="match status" value="1"/>
</dbReference>
<organism evidence="3 4">
    <name type="scientific">Cohnella zeiphila</name>
    <dbReference type="NCBI Taxonomy" id="2761120"/>
    <lineage>
        <taxon>Bacteria</taxon>
        <taxon>Bacillati</taxon>
        <taxon>Bacillota</taxon>
        <taxon>Bacilli</taxon>
        <taxon>Bacillales</taxon>
        <taxon>Paenibacillaceae</taxon>
        <taxon>Cohnella</taxon>
    </lineage>
</organism>
<evidence type="ECO:0000259" key="2">
    <source>
        <dbReference type="PROSITE" id="PS50937"/>
    </source>
</evidence>
<dbReference type="SMART" id="SM00422">
    <property type="entry name" value="HTH_MERR"/>
    <property type="match status" value="1"/>
</dbReference>
<dbReference type="Gene3D" id="1.10.1660.10">
    <property type="match status" value="1"/>
</dbReference>
<protein>
    <submittedName>
        <fullName evidence="3">MerR family transcriptional regulator</fullName>
    </submittedName>
</protein>
<dbReference type="PRINTS" id="PR00040">
    <property type="entry name" value="HTHMERR"/>
</dbReference>
<sequence>MDRGSEKQFTVGELARRGGVTVRTLQYYDSCGLLSPSEYTEGGRRLYGRKDVVRLQQILFLKSMGFSLEEIRDKVLPTESAEELAQAFEQQRKVFAEQIAHIEQTVAELDKLIEEVRLGNEVDIDRLLFMTRATRSGNPLSFLTRHFGKEQMANLSQRLTEDDAGEFRQSVQSFTDELIALYRRGTDPESAEGQRLASKWWELMMAMTGNDPSQIRNMSVSVVRESNWPPGSEDLKEATLTFLRHAILAYLKKNDIRLP</sequence>
<accession>A0A7X0SPB4</accession>
<keyword evidence="1" id="KW-0238">DNA-binding</keyword>
<dbReference type="AlphaFoldDB" id="A0A7X0SPB4"/>
<dbReference type="InterPro" id="IPR047057">
    <property type="entry name" value="MerR_fam"/>
</dbReference>
<keyword evidence="4" id="KW-1185">Reference proteome</keyword>
<proteinExistence type="predicted"/>
<dbReference type="Proteomes" id="UP000564644">
    <property type="component" value="Unassembled WGS sequence"/>
</dbReference>
<dbReference type="PROSITE" id="PS50937">
    <property type="entry name" value="HTH_MERR_2"/>
    <property type="match status" value="1"/>
</dbReference>
<reference evidence="3 4" key="1">
    <citation type="submission" date="2020-08" db="EMBL/GenBank/DDBJ databases">
        <title>Cohnella phylogeny.</title>
        <authorList>
            <person name="Dunlap C."/>
        </authorList>
    </citation>
    <scope>NUCLEOTIDE SEQUENCE [LARGE SCALE GENOMIC DNA]</scope>
    <source>
        <strain evidence="3 4">CBP 2801</strain>
    </source>
</reference>
<dbReference type="CDD" id="cd01106">
    <property type="entry name" value="HTH_TipAL-Mta"/>
    <property type="match status" value="1"/>
</dbReference>
<dbReference type="InterPro" id="IPR012925">
    <property type="entry name" value="TipAS_dom"/>
</dbReference>
<gene>
    <name evidence="3" type="ORF">H7C18_22470</name>
</gene>
<dbReference type="EMBL" id="JACJVO010000028">
    <property type="protein sequence ID" value="MBB6733693.1"/>
    <property type="molecule type" value="Genomic_DNA"/>
</dbReference>
<name>A0A7X0SPB4_9BACL</name>
<dbReference type="RefSeq" id="WP_185131346.1">
    <property type="nucleotide sequence ID" value="NZ_JACJVO010000028.1"/>
</dbReference>
<dbReference type="InterPro" id="IPR000551">
    <property type="entry name" value="MerR-type_HTH_dom"/>
</dbReference>
<dbReference type="GO" id="GO:0003700">
    <property type="term" value="F:DNA-binding transcription factor activity"/>
    <property type="evidence" value="ECO:0007669"/>
    <property type="project" value="InterPro"/>
</dbReference>
<dbReference type="GO" id="GO:0003677">
    <property type="term" value="F:DNA binding"/>
    <property type="evidence" value="ECO:0007669"/>
    <property type="project" value="UniProtKB-KW"/>
</dbReference>
<feature type="domain" description="HTH merR-type" evidence="2">
    <location>
        <begin position="8"/>
        <end position="77"/>
    </location>
</feature>
<dbReference type="PANTHER" id="PTHR30204:SF96">
    <property type="entry name" value="CHROMOSOME-ANCHORING PROTEIN RACA"/>
    <property type="match status" value="1"/>
</dbReference>
<dbReference type="PANTHER" id="PTHR30204">
    <property type="entry name" value="REDOX-CYCLING DRUG-SENSING TRANSCRIPTIONAL ACTIVATOR SOXR"/>
    <property type="match status" value="1"/>
</dbReference>
<dbReference type="InterPro" id="IPR009061">
    <property type="entry name" value="DNA-bd_dom_put_sf"/>
</dbReference>
<dbReference type="Pfam" id="PF13411">
    <property type="entry name" value="MerR_1"/>
    <property type="match status" value="1"/>
</dbReference>
<evidence type="ECO:0000256" key="1">
    <source>
        <dbReference type="ARBA" id="ARBA00023125"/>
    </source>
</evidence>
<dbReference type="InterPro" id="IPR036244">
    <property type="entry name" value="TipA-like_antibiotic-bd"/>
</dbReference>
<evidence type="ECO:0000313" key="4">
    <source>
        <dbReference type="Proteomes" id="UP000564644"/>
    </source>
</evidence>
<comment type="caution">
    <text evidence="3">The sequence shown here is derived from an EMBL/GenBank/DDBJ whole genome shotgun (WGS) entry which is preliminary data.</text>
</comment>
<evidence type="ECO:0000313" key="3">
    <source>
        <dbReference type="EMBL" id="MBB6733693.1"/>
    </source>
</evidence>
<dbReference type="SUPFAM" id="SSF46955">
    <property type="entry name" value="Putative DNA-binding domain"/>
    <property type="match status" value="1"/>
</dbReference>
<dbReference type="SUPFAM" id="SSF89082">
    <property type="entry name" value="Antibiotic binding domain of TipA-like multidrug resistance regulators"/>
    <property type="match status" value="1"/>
</dbReference>